<keyword evidence="5" id="KW-0732">Signal</keyword>
<dbReference type="Pfam" id="PF02990">
    <property type="entry name" value="EMP70"/>
    <property type="match status" value="1"/>
</dbReference>
<keyword evidence="9 10" id="KW-0472">Membrane</keyword>
<evidence type="ECO:0000256" key="3">
    <source>
        <dbReference type="ARBA" id="ARBA00005227"/>
    </source>
</evidence>
<evidence type="ECO:0000313" key="12">
    <source>
        <dbReference type="Proteomes" id="UP000636800"/>
    </source>
</evidence>
<dbReference type="AlphaFoldDB" id="A0A835Q4N0"/>
<keyword evidence="12" id="KW-1185">Reference proteome</keyword>
<protein>
    <recommendedName>
        <fullName evidence="10">Transmembrane 9 superfamily member</fullName>
    </recommendedName>
</protein>
<evidence type="ECO:0000256" key="8">
    <source>
        <dbReference type="ARBA" id="ARBA00023034"/>
    </source>
</evidence>
<evidence type="ECO:0000313" key="11">
    <source>
        <dbReference type="EMBL" id="KAG0461337.1"/>
    </source>
</evidence>
<sequence length="106" mass="11417">MNEELSGWKLVVSDVFRAPSNPTLLCVMVGDGVQILGMAVVTILFAALGFMSPASRGALVTGMLFIYLVLELQLVTQQFGFGRPSSMATILDGCRFRGKLLAFSQV</sequence>
<keyword evidence="6" id="KW-0967">Endosome</keyword>
<evidence type="ECO:0000256" key="2">
    <source>
        <dbReference type="ARBA" id="ARBA00004653"/>
    </source>
</evidence>
<dbReference type="GO" id="GO:0000139">
    <property type="term" value="C:Golgi membrane"/>
    <property type="evidence" value="ECO:0007669"/>
    <property type="project" value="UniProtKB-SubCell"/>
</dbReference>
<dbReference type="PANTHER" id="PTHR10766:SF55">
    <property type="entry name" value="TRANSMEMBRANE 9 SUPERFAMILY MEMBER 4"/>
    <property type="match status" value="1"/>
</dbReference>
<name>A0A835Q4N0_VANPL</name>
<dbReference type="GO" id="GO:0010008">
    <property type="term" value="C:endosome membrane"/>
    <property type="evidence" value="ECO:0007669"/>
    <property type="project" value="UniProtKB-SubCell"/>
</dbReference>
<feature type="transmembrane region" description="Helical" evidence="10">
    <location>
        <begin position="32"/>
        <end position="51"/>
    </location>
</feature>
<evidence type="ECO:0000256" key="10">
    <source>
        <dbReference type="RuleBase" id="RU363079"/>
    </source>
</evidence>
<organism evidence="11 12">
    <name type="scientific">Vanilla planifolia</name>
    <name type="common">Vanilla</name>
    <dbReference type="NCBI Taxonomy" id="51239"/>
    <lineage>
        <taxon>Eukaryota</taxon>
        <taxon>Viridiplantae</taxon>
        <taxon>Streptophyta</taxon>
        <taxon>Embryophyta</taxon>
        <taxon>Tracheophyta</taxon>
        <taxon>Spermatophyta</taxon>
        <taxon>Magnoliopsida</taxon>
        <taxon>Liliopsida</taxon>
        <taxon>Asparagales</taxon>
        <taxon>Orchidaceae</taxon>
        <taxon>Vanilloideae</taxon>
        <taxon>Vanilleae</taxon>
        <taxon>Vanilla</taxon>
    </lineage>
</organism>
<evidence type="ECO:0000256" key="5">
    <source>
        <dbReference type="ARBA" id="ARBA00022729"/>
    </source>
</evidence>
<keyword evidence="7 10" id="KW-1133">Transmembrane helix</keyword>
<dbReference type="PANTHER" id="PTHR10766">
    <property type="entry name" value="TRANSMEMBRANE 9 SUPERFAMILY PROTEIN"/>
    <property type="match status" value="1"/>
</dbReference>
<comment type="caution">
    <text evidence="11">The sequence shown here is derived from an EMBL/GenBank/DDBJ whole genome shotgun (WGS) entry which is preliminary data.</text>
</comment>
<keyword evidence="4 10" id="KW-0812">Transmembrane</keyword>
<keyword evidence="8" id="KW-0333">Golgi apparatus</keyword>
<dbReference type="GO" id="GO:0072657">
    <property type="term" value="P:protein localization to membrane"/>
    <property type="evidence" value="ECO:0007669"/>
    <property type="project" value="TreeGrafter"/>
</dbReference>
<evidence type="ECO:0000256" key="6">
    <source>
        <dbReference type="ARBA" id="ARBA00022753"/>
    </source>
</evidence>
<comment type="similarity">
    <text evidence="3 10">Belongs to the nonaspanin (TM9SF) (TC 9.A.2) family.</text>
</comment>
<reference evidence="11 12" key="1">
    <citation type="journal article" date="2020" name="Nat. Food">
        <title>A phased Vanilla planifolia genome enables genetic improvement of flavour and production.</title>
        <authorList>
            <person name="Hasing T."/>
            <person name="Tang H."/>
            <person name="Brym M."/>
            <person name="Khazi F."/>
            <person name="Huang T."/>
            <person name="Chambers A.H."/>
        </authorList>
    </citation>
    <scope>NUCLEOTIDE SEQUENCE [LARGE SCALE GENOMIC DNA]</scope>
    <source>
        <tissue evidence="11">Leaf</tissue>
    </source>
</reference>
<comment type="caution">
    <text evidence="10">Lacks conserved residue(s) required for the propagation of feature annotation.</text>
</comment>
<gene>
    <name evidence="11" type="ORF">HPP92_021634</name>
</gene>
<dbReference type="Proteomes" id="UP000636800">
    <property type="component" value="Chromosome 11"/>
</dbReference>
<evidence type="ECO:0000256" key="4">
    <source>
        <dbReference type="ARBA" id="ARBA00022692"/>
    </source>
</evidence>
<evidence type="ECO:0000256" key="7">
    <source>
        <dbReference type="ARBA" id="ARBA00022989"/>
    </source>
</evidence>
<dbReference type="OrthoDB" id="6159439at2759"/>
<feature type="transmembrane region" description="Helical" evidence="10">
    <location>
        <begin position="58"/>
        <end position="76"/>
    </location>
</feature>
<comment type="subcellular location">
    <subcellularLocation>
        <location evidence="1">Endosome membrane</location>
        <topology evidence="1">Multi-pass membrane protein</topology>
    </subcellularLocation>
    <subcellularLocation>
        <location evidence="2">Golgi apparatus membrane</location>
        <topology evidence="2">Multi-pass membrane protein</topology>
    </subcellularLocation>
</comment>
<evidence type="ECO:0000256" key="1">
    <source>
        <dbReference type="ARBA" id="ARBA00004337"/>
    </source>
</evidence>
<proteinExistence type="inferred from homology"/>
<dbReference type="EMBL" id="JADCNL010000011">
    <property type="protein sequence ID" value="KAG0461337.1"/>
    <property type="molecule type" value="Genomic_DNA"/>
</dbReference>
<accession>A0A835Q4N0</accession>
<evidence type="ECO:0000256" key="9">
    <source>
        <dbReference type="ARBA" id="ARBA00023136"/>
    </source>
</evidence>
<dbReference type="InterPro" id="IPR004240">
    <property type="entry name" value="EMP70"/>
</dbReference>